<dbReference type="Pfam" id="PF00717">
    <property type="entry name" value="Peptidase_S24"/>
    <property type="match status" value="1"/>
</dbReference>
<reference evidence="6" key="1">
    <citation type="submission" date="2006-01" db="EMBL/GenBank/DDBJ databases">
        <title>Complete sequence of Novosphingobium aromaticivorans DSM 12444.</title>
        <authorList>
            <consortium name="US DOE Joint Genome Institute"/>
            <person name="Copeland A."/>
            <person name="Lucas S."/>
            <person name="Lapidus A."/>
            <person name="Barry K."/>
            <person name="Detter J.C."/>
            <person name="Glavina T."/>
            <person name="Hammon N."/>
            <person name="Israni S."/>
            <person name="Pitluck S."/>
            <person name="Chain P."/>
            <person name="Malfatti S."/>
            <person name="Shin M."/>
            <person name="Vergez L."/>
            <person name="Schmutz J."/>
            <person name="Larimer F."/>
            <person name="Land M."/>
            <person name="Kyrpides N."/>
            <person name="Ivanova N."/>
            <person name="Fredrickson J."/>
            <person name="Balkwill D."/>
            <person name="Romine M.F."/>
            <person name="Richardson P."/>
        </authorList>
    </citation>
    <scope>NUCLEOTIDE SEQUENCE [LARGE SCALE GENOMIC DNA]</scope>
    <source>
        <strain evidence="6">ATCC 700278 / DSM 12444 / CCUG 56034 / CIP 105152 / NBRC 16084 / F199</strain>
    </source>
</reference>
<dbReference type="InterPro" id="IPR015927">
    <property type="entry name" value="Peptidase_S24_S26A/B/C"/>
</dbReference>
<sequence length="227" mass="25014">MAVPLKFASGQDIPMGYLERLAALRKRKGLTQVDLAERMGVEQPTIQRWERGQREPKFEQLFRLAEILGVDASALLSKDVAVPLGPTLYVKGDVQAGLWRTAIEHPASDWIAFTGRADVSADLEHRFGLRVVGDSMDQVYPEGTILECISLFGRAEASPGKRVIVIRTDIHGDSEATVKELVEQNGELWLVPRSSNPAHMPIKLNSQEPGIVETRIAAIVVASVRPE</sequence>
<accession>Q2G3X3</accession>
<dbReference type="AlphaFoldDB" id="Q2G3X3"/>
<dbReference type="SUPFAM" id="SSF47413">
    <property type="entry name" value="lambda repressor-like DNA-binding domains"/>
    <property type="match status" value="1"/>
</dbReference>
<dbReference type="Proteomes" id="UP000009134">
    <property type="component" value="Chromosome"/>
</dbReference>
<keyword evidence="2" id="KW-0238">DNA-binding</keyword>
<dbReference type="EMBL" id="CP000248">
    <property type="protein sequence ID" value="ABD27450.1"/>
    <property type="molecule type" value="Genomic_DNA"/>
</dbReference>
<evidence type="ECO:0000259" key="4">
    <source>
        <dbReference type="PROSITE" id="PS50943"/>
    </source>
</evidence>
<dbReference type="KEGG" id="nar:Saro_3015"/>
<dbReference type="STRING" id="279238.Saro_3015"/>
<dbReference type="Pfam" id="PF01381">
    <property type="entry name" value="HTH_3"/>
    <property type="match status" value="1"/>
</dbReference>
<dbReference type="CDD" id="cd06529">
    <property type="entry name" value="S24_LexA-like"/>
    <property type="match status" value="1"/>
</dbReference>
<evidence type="ECO:0000313" key="6">
    <source>
        <dbReference type="Proteomes" id="UP000009134"/>
    </source>
</evidence>
<proteinExistence type="predicted"/>
<evidence type="ECO:0000256" key="1">
    <source>
        <dbReference type="ARBA" id="ARBA00023015"/>
    </source>
</evidence>
<dbReference type="SMART" id="SM00530">
    <property type="entry name" value="HTH_XRE"/>
    <property type="match status" value="1"/>
</dbReference>
<keyword evidence="3" id="KW-0804">Transcription</keyword>
<evidence type="ECO:0000256" key="2">
    <source>
        <dbReference type="ARBA" id="ARBA00023125"/>
    </source>
</evidence>
<keyword evidence="6" id="KW-1185">Reference proteome</keyword>
<dbReference type="PROSITE" id="PS50943">
    <property type="entry name" value="HTH_CROC1"/>
    <property type="match status" value="1"/>
</dbReference>
<dbReference type="HOGENOM" id="CLU_106282_0_0_5"/>
<dbReference type="InterPro" id="IPR001387">
    <property type="entry name" value="Cro/C1-type_HTH"/>
</dbReference>
<dbReference type="GO" id="GO:0003677">
    <property type="term" value="F:DNA binding"/>
    <property type="evidence" value="ECO:0007669"/>
    <property type="project" value="UniProtKB-KW"/>
</dbReference>
<evidence type="ECO:0000313" key="5">
    <source>
        <dbReference type="EMBL" id="ABD27450.1"/>
    </source>
</evidence>
<dbReference type="CDD" id="cd00093">
    <property type="entry name" value="HTH_XRE"/>
    <property type="match status" value="1"/>
</dbReference>
<organism evidence="5 6">
    <name type="scientific">Novosphingobium aromaticivorans (strain ATCC 700278 / DSM 12444 / CCUG 56034 / CIP 105152 / NBRC 16084 / F199)</name>
    <dbReference type="NCBI Taxonomy" id="279238"/>
    <lineage>
        <taxon>Bacteria</taxon>
        <taxon>Pseudomonadati</taxon>
        <taxon>Pseudomonadota</taxon>
        <taxon>Alphaproteobacteria</taxon>
        <taxon>Sphingomonadales</taxon>
        <taxon>Sphingomonadaceae</taxon>
        <taxon>Novosphingobium</taxon>
    </lineage>
</organism>
<dbReference type="PANTHER" id="PTHR40661:SF3">
    <property type="entry name" value="FELS-1 PROPHAGE TRANSCRIPTIONAL REGULATOR"/>
    <property type="match status" value="1"/>
</dbReference>
<name>Q2G3X3_NOVAD</name>
<dbReference type="InterPro" id="IPR039418">
    <property type="entry name" value="LexA-like"/>
</dbReference>
<keyword evidence="1" id="KW-0805">Transcription regulation</keyword>
<dbReference type="eggNOG" id="COG1974">
    <property type="taxonomic scope" value="Bacteria"/>
</dbReference>
<dbReference type="Gene3D" id="2.10.109.10">
    <property type="entry name" value="Umud Fragment, subunit A"/>
    <property type="match status" value="1"/>
</dbReference>
<dbReference type="InterPro" id="IPR010982">
    <property type="entry name" value="Lambda_DNA-bd_dom_sf"/>
</dbReference>
<evidence type="ECO:0000256" key="3">
    <source>
        <dbReference type="ARBA" id="ARBA00023163"/>
    </source>
</evidence>
<protein>
    <submittedName>
        <fullName evidence="5">Putative prophage repressor</fullName>
    </submittedName>
</protein>
<dbReference type="SUPFAM" id="SSF51306">
    <property type="entry name" value="LexA/Signal peptidase"/>
    <property type="match status" value="1"/>
</dbReference>
<dbReference type="PANTHER" id="PTHR40661">
    <property type="match status" value="1"/>
</dbReference>
<feature type="domain" description="HTH cro/C1-type" evidence="4">
    <location>
        <begin position="21"/>
        <end position="75"/>
    </location>
</feature>
<dbReference type="InterPro" id="IPR036286">
    <property type="entry name" value="LexA/Signal_pep-like_sf"/>
</dbReference>
<dbReference type="Gene3D" id="1.10.260.40">
    <property type="entry name" value="lambda repressor-like DNA-binding domains"/>
    <property type="match status" value="1"/>
</dbReference>
<gene>
    <name evidence="5" type="ordered locus">Saro_3015</name>
</gene>